<dbReference type="GO" id="GO:0005886">
    <property type="term" value="C:plasma membrane"/>
    <property type="evidence" value="ECO:0007669"/>
    <property type="project" value="UniProtKB-SubCell"/>
</dbReference>
<evidence type="ECO:0000256" key="7">
    <source>
        <dbReference type="ARBA" id="ARBA00022692"/>
    </source>
</evidence>
<dbReference type="GO" id="GO:0016887">
    <property type="term" value="F:ATP hydrolysis activity"/>
    <property type="evidence" value="ECO:0007669"/>
    <property type="project" value="InterPro"/>
</dbReference>
<keyword evidence="10" id="KW-0187">Copper transport</keyword>
<feature type="transmembrane region" description="Helical" evidence="19">
    <location>
        <begin position="669"/>
        <end position="688"/>
    </location>
</feature>
<keyword evidence="9 19" id="KW-0547">Nucleotide-binding</keyword>
<dbReference type="Gene3D" id="3.40.50.1000">
    <property type="entry name" value="HAD superfamily/HAD-like"/>
    <property type="match status" value="1"/>
</dbReference>
<dbReference type="Gene3D" id="2.70.150.10">
    <property type="entry name" value="Calcium-transporting ATPase, cytoplasmic transduction domain A"/>
    <property type="match status" value="1"/>
</dbReference>
<proteinExistence type="inferred from homology"/>
<evidence type="ECO:0000256" key="9">
    <source>
        <dbReference type="ARBA" id="ARBA00022741"/>
    </source>
</evidence>
<evidence type="ECO:0000256" key="6">
    <source>
        <dbReference type="ARBA" id="ARBA00022553"/>
    </source>
</evidence>
<dbReference type="Pfam" id="PF00702">
    <property type="entry name" value="Hydrolase"/>
    <property type="match status" value="1"/>
</dbReference>
<comment type="similarity">
    <text evidence="2 19">Belongs to the cation transport ATPase (P-type) (TC 3.A.3) family. Type IB subfamily.</text>
</comment>
<feature type="transmembrane region" description="Helical" evidence="19">
    <location>
        <begin position="148"/>
        <end position="165"/>
    </location>
</feature>
<dbReference type="SUPFAM" id="SSF81653">
    <property type="entry name" value="Calcium ATPase, transduction domain A"/>
    <property type="match status" value="1"/>
</dbReference>
<evidence type="ECO:0000313" key="22">
    <source>
        <dbReference type="EMBL" id="ARI77755.1"/>
    </source>
</evidence>
<feature type="transmembrane region" description="Helical" evidence="19">
    <location>
        <begin position="303"/>
        <end position="322"/>
    </location>
</feature>
<dbReference type="PRINTS" id="PR00943">
    <property type="entry name" value="CUATPASE"/>
</dbReference>
<dbReference type="InterPro" id="IPR018303">
    <property type="entry name" value="ATPase_P-typ_P_site"/>
</dbReference>
<evidence type="ECO:0000256" key="5">
    <source>
        <dbReference type="ARBA" id="ARBA00022475"/>
    </source>
</evidence>
<feature type="transmembrane region" description="Helical" evidence="19">
    <location>
        <begin position="57"/>
        <end position="74"/>
    </location>
</feature>
<dbReference type="NCBIfam" id="TIGR01511">
    <property type="entry name" value="ATPase-IB1_Cu"/>
    <property type="match status" value="1"/>
</dbReference>
<dbReference type="CDD" id="cd07552">
    <property type="entry name" value="P-type_ATPase_Cu-like"/>
    <property type="match status" value="1"/>
</dbReference>
<dbReference type="InterPro" id="IPR001757">
    <property type="entry name" value="P_typ_ATPase"/>
</dbReference>
<dbReference type="InterPro" id="IPR059000">
    <property type="entry name" value="ATPase_P-type_domA"/>
</dbReference>
<evidence type="ECO:0000256" key="10">
    <source>
        <dbReference type="ARBA" id="ARBA00022796"/>
    </source>
</evidence>
<dbReference type="OrthoDB" id="9813266at2"/>
<keyword evidence="7 19" id="KW-0812">Transmembrane</keyword>
<dbReference type="RefSeq" id="WP_085030216.1">
    <property type="nucleotide sequence ID" value="NZ_CP020772.1"/>
</dbReference>
<comment type="subcellular location">
    <subcellularLocation>
        <location evidence="1">Cell membrane</location>
        <topology evidence="1">Multi-pass membrane protein</topology>
    </subcellularLocation>
</comment>
<dbReference type="SFLD" id="SFLDG00002">
    <property type="entry name" value="C1.7:_P-type_atpase_like"/>
    <property type="match status" value="1"/>
</dbReference>
<dbReference type="STRING" id="402384.HM131_13250"/>
<dbReference type="SUPFAM" id="SSF56784">
    <property type="entry name" value="HAD-like"/>
    <property type="match status" value="1"/>
</dbReference>
<dbReference type="GO" id="GO:0140581">
    <property type="term" value="F:P-type monovalent copper transporter activity"/>
    <property type="evidence" value="ECO:0007669"/>
    <property type="project" value="UniProtKB-EC"/>
</dbReference>
<evidence type="ECO:0000256" key="15">
    <source>
        <dbReference type="ARBA" id="ARBA00023008"/>
    </source>
</evidence>
<keyword evidence="23" id="KW-1185">Reference proteome</keyword>
<evidence type="ECO:0000256" key="4">
    <source>
        <dbReference type="ARBA" id="ARBA00022448"/>
    </source>
</evidence>
<evidence type="ECO:0000256" key="19">
    <source>
        <dbReference type="RuleBase" id="RU362081"/>
    </source>
</evidence>
<keyword evidence="16" id="KW-0406">Ion transport</keyword>
<reference evidence="22 23" key="1">
    <citation type="submission" date="2017-04" db="EMBL/GenBank/DDBJ databases">
        <title>The whole genome sequencing and assembly of Halobacillus mangrovi strain.</title>
        <authorList>
            <person name="Lee S.-J."/>
            <person name="Park M.-K."/>
            <person name="Kim J.-Y."/>
            <person name="Lee Y.-J."/>
            <person name="Yi H."/>
            <person name="Bahn Y.-S."/>
            <person name="Kim J.F."/>
            <person name="Lee D.-W."/>
        </authorList>
    </citation>
    <scope>NUCLEOTIDE SEQUENCE [LARGE SCALE GENOMIC DNA]</scope>
    <source>
        <strain evidence="22 23">KTB 131</strain>
    </source>
</reference>
<dbReference type="InterPro" id="IPR023299">
    <property type="entry name" value="ATPase_P-typ_cyto_dom_N"/>
</dbReference>
<dbReference type="FunFam" id="2.70.150.10:FF:000002">
    <property type="entry name" value="Copper-transporting ATPase 1, putative"/>
    <property type="match status" value="1"/>
</dbReference>
<dbReference type="NCBIfam" id="TIGR01525">
    <property type="entry name" value="ATPase-IB_hvy"/>
    <property type="match status" value="1"/>
</dbReference>
<keyword evidence="8 19" id="KW-0479">Metal-binding</keyword>
<evidence type="ECO:0000256" key="20">
    <source>
        <dbReference type="SAM" id="MobiDB-lite"/>
    </source>
</evidence>
<dbReference type="SUPFAM" id="SSF81665">
    <property type="entry name" value="Calcium ATPase, transmembrane domain M"/>
    <property type="match status" value="1"/>
</dbReference>
<evidence type="ECO:0000256" key="17">
    <source>
        <dbReference type="ARBA" id="ARBA00023136"/>
    </source>
</evidence>
<feature type="compositionally biased region" description="Basic and acidic residues" evidence="20">
    <location>
        <begin position="15"/>
        <end position="45"/>
    </location>
</feature>
<evidence type="ECO:0000256" key="18">
    <source>
        <dbReference type="ARBA" id="ARBA00049289"/>
    </source>
</evidence>
<evidence type="ECO:0000256" key="12">
    <source>
        <dbReference type="ARBA" id="ARBA00022842"/>
    </source>
</evidence>
<keyword evidence="5 19" id="KW-1003">Cell membrane</keyword>
<keyword evidence="15" id="KW-0186">Copper</keyword>
<dbReference type="GO" id="GO:0005524">
    <property type="term" value="F:ATP binding"/>
    <property type="evidence" value="ECO:0007669"/>
    <property type="project" value="UniProtKB-UniRule"/>
</dbReference>
<dbReference type="Gene3D" id="3.40.1110.10">
    <property type="entry name" value="Calcium-transporting ATPase, cytoplasmic domain N"/>
    <property type="match status" value="1"/>
</dbReference>
<keyword evidence="11 19" id="KW-0067">ATP-binding</keyword>
<protein>
    <recommendedName>
        <fullName evidence="3">P-type Cu(+) transporter</fullName>
        <ecNumber evidence="3">7.2.2.8</ecNumber>
    </recommendedName>
</protein>
<evidence type="ECO:0000256" key="13">
    <source>
        <dbReference type="ARBA" id="ARBA00022967"/>
    </source>
</evidence>
<keyword evidence="14 19" id="KW-1133">Transmembrane helix</keyword>
<dbReference type="NCBIfam" id="TIGR01512">
    <property type="entry name" value="ATPase-IB2_Cd"/>
    <property type="match status" value="1"/>
</dbReference>
<evidence type="ECO:0000256" key="1">
    <source>
        <dbReference type="ARBA" id="ARBA00004651"/>
    </source>
</evidence>
<dbReference type="PRINTS" id="PR00119">
    <property type="entry name" value="CATATPASE"/>
</dbReference>
<dbReference type="GO" id="GO:0043682">
    <property type="term" value="F:P-type divalent copper transporter activity"/>
    <property type="evidence" value="ECO:0007669"/>
    <property type="project" value="TreeGrafter"/>
</dbReference>
<evidence type="ECO:0000259" key="21">
    <source>
        <dbReference type="Pfam" id="PF00122"/>
    </source>
</evidence>
<dbReference type="InterPro" id="IPR044492">
    <property type="entry name" value="P_typ_ATPase_HD_dom"/>
</dbReference>
<dbReference type="Pfam" id="PF00122">
    <property type="entry name" value="E1-E2_ATPase"/>
    <property type="match status" value="1"/>
</dbReference>
<feature type="transmembrane region" description="Helical" evidence="19">
    <location>
        <begin position="334"/>
        <end position="361"/>
    </location>
</feature>
<sequence length="691" mass="76075">MAQEHNHNHRKHEHDHHGSHEQKNDHNNHEEHGHHDDHGGHDHHDHGSMIEDFKRRFYISLIVTIPILLLSPMIQDFIGLEFSFPYDQYVLFGLATFVFFYGGWPFLTGSVDELKNKEPGMMTLIGLAIVVAYGYSSLVVFGWSGRNFFWELATLIDIMLLGHWIEMKSVMGASNALQELVKLMPNEAHRLNENGETEDVPLQELQSDDLVLVKPGEKIPVDGTIYEGKSAIDESMLTGESMPVEKNEEDEVIGGSINKEGSLKIRVKKTGDDTYLSQVITLVKEAQNSKSRAQDFANRAAKWLFYLALTAGIATFIIWTSLGFAFDTAVERMVTVMVITCPHALGLAAPLVVAVSTSLSAKQGLLIRNRTQFENARNIDAVIFDKTGTLTKGEFGVTDVVPEENQEKDQLLYWAGSVEQNSEHPLAQGILEKAREQEISLGEVKEFESMTGKGLQGKVDGQEVKVVSPGYIKEQGYSYDTNAFNKLSEEGKTVVFVLVDQNYVGMIAMADMVRESAKETVAELKKHDIQSIMLTGDNKKVADWVADQIGIDEVYAEVLPDHKADQVKKVQKEGRKVAMTGDGVNDAPALATADVGVAIGSGTDVAVETADIVLVKSNPKDILSIIQLSKNTYKKMVQNLWWAAGYNIFAIPLAAGVLAPIGIVLSPAVGAILMSFSTIVVAINAKLLKAS</sequence>
<evidence type="ECO:0000256" key="3">
    <source>
        <dbReference type="ARBA" id="ARBA00012517"/>
    </source>
</evidence>
<name>A0A1W5ZWS5_9BACI</name>
<dbReference type="Proteomes" id="UP000192527">
    <property type="component" value="Chromosome"/>
</dbReference>
<keyword evidence="4" id="KW-0813">Transport</keyword>
<dbReference type="SFLD" id="SFLDF00027">
    <property type="entry name" value="p-type_atpase"/>
    <property type="match status" value="1"/>
</dbReference>
<dbReference type="NCBIfam" id="TIGR01494">
    <property type="entry name" value="ATPase_P-type"/>
    <property type="match status" value="1"/>
</dbReference>
<evidence type="ECO:0000256" key="11">
    <source>
        <dbReference type="ARBA" id="ARBA00022840"/>
    </source>
</evidence>
<dbReference type="EC" id="7.2.2.8" evidence="3"/>
<evidence type="ECO:0000256" key="16">
    <source>
        <dbReference type="ARBA" id="ARBA00023065"/>
    </source>
</evidence>
<dbReference type="InterPro" id="IPR008250">
    <property type="entry name" value="ATPase_P-typ_transduc_dom_A_sf"/>
</dbReference>
<dbReference type="InterPro" id="IPR023298">
    <property type="entry name" value="ATPase_P-typ_TM_dom_sf"/>
</dbReference>
<dbReference type="PANTHER" id="PTHR43520:SF5">
    <property type="entry name" value="CATION-TRANSPORTING P-TYPE ATPASE-RELATED"/>
    <property type="match status" value="1"/>
</dbReference>
<dbReference type="GO" id="GO:0005507">
    <property type="term" value="F:copper ion binding"/>
    <property type="evidence" value="ECO:0007669"/>
    <property type="project" value="TreeGrafter"/>
</dbReference>
<dbReference type="InterPro" id="IPR023214">
    <property type="entry name" value="HAD_sf"/>
</dbReference>
<dbReference type="AlphaFoldDB" id="A0A1W5ZWS5"/>
<keyword evidence="6" id="KW-0597">Phosphoprotein</keyword>
<dbReference type="KEGG" id="hmn:HM131_13250"/>
<feature type="transmembrane region" description="Helical" evidence="19">
    <location>
        <begin position="640"/>
        <end position="663"/>
    </location>
</feature>
<dbReference type="SFLD" id="SFLDS00003">
    <property type="entry name" value="Haloacid_Dehalogenase"/>
    <property type="match status" value="1"/>
</dbReference>
<dbReference type="GO" id="GO:0055070">
    <property type="term" value="P:copper ion homeostasis"/>
    <property type="evidence" value="ECO:0007669"/>
    <property type="project" value="TreeGrafter"/>
</dbReference>
<keyword evidence="12" id="KW-0460">Magnesium</keyword>
<dbReference type="InterPro" id="IPR027256">
    <property type="entry name" value="P-typ_ATPase_IB"/>
</dbReference>
<feature type="transmembrane region" description="Helical" evidence="19">
    <location>
        <begin position="119"/>
        <end position="142"/>
    </location>
</feature>
<dbReference type="PROSITE" id="PS00154">
    <property type="entry name" value="ATPASE_E1_E2"/>
    <property type="match status" value="1"/>
</dbReference>
<evidence type="ECO:0000313" key="23">
    <source>
        <dbReference type="Proteomes" id="UP000192527"/>
    </source>
</evidence>
<dbReference type="InterPro" id="IPR036412">
    <property type="entry name" value="HAD-like_sf"/>
</dbReference>
<keyword evidence="17 19" id="KW-0472">Membrane</keyword>
<evidence type="ECO:0000256" key="8">
    <source>
        <dbReference type="ARBA" id="ARBA00022723"/>
    </source>
</evidence>
<gene>
    <name evidence="22" type="ORF">HM131_13250</name>
</gene>
<feature type="transmembrane region" description="Helical" evidence="19">
    <location>
        <begin position="89"/>
        <end position="107"/>
    </location>
</feature>
<evidence type="ECO:0000256" key="2">
    <source>
        <dbReference type="ARBA" id="ARBA00006024"/>
    </source>
</evidence>
<organism evidence="22 23">
    <name type="scientific">Halobacillus mangrovi</name>
    <dbReference type="NCBI Taxonomy" id="402384"/>
    <lineage>
        <taxon>Bacteria</taxon>
        <taxon>Bacillati</taxon>
        <taxon>Bacillota</taxon>
        <taxon>Bacilli</taxon>
        <taxon>Bacillales</taxon>
        <taxon>Bacillaceae</taxon>
        <taxon>Halobacillus</taxon>
    </lineage>
</organism>
<feature type="region of interest" description="Disordered" evidence="20">
    <location>
        <begin position="1"/>
        <end position="45"/>
    </location>
</feature>
<accession>A0A1W5ZWS5</accession>
<dbReference type="EMBL" id="CP020772">
    <property type="protein sequence ID" value="ARI77755.1"/>
    <property type="molecule type" value="Genomic_DNA"/>
</dbReference>
<keyword evidence="13" id="KW-1278">Translocase</keyword>
<dbReference type="PANTHER" id="PTHR43520">
    <property type="entry name" value="ATP7, ISOFORM B"/>
    <property type="match status" value="1"/>
</dbReference>
<comment type="catalytic activity">
    <reaction evidence="18">
        <text>Cu(+)(in) + ATP + H2O = Cu(+)(out) + ADP + phosphate + H(+)</text>
        <dbReference type="Rhea" id="RHEA:25792"/>
        <dbReference type="ChEBI" id="CHEBI:15377"/>
        <dbReference type="ChEBI" id="CHEBI:15378"/>
        <dbReference type="ChEBI" id="CHEBI:30616"/>
        <dbReference type="ChEBI" id="CHEBI:43474"/>
        <dbReference type="ChEBI" id="CHEBI:49552"/>
        <dbReference type="ChEBI" id="CHEBI:456216"/>
        <dbReference type="EC" id="7.2.2.8"/>
    </reaction>
</comment>
<evidence type="ECO:0000256" key="14">
    <source>
        <dbReference type="ARBA" id="ARBA00022989"/>
    </source>
</evidence>
<feature type="domain" description="P-type ATPase A" evidence="21">
    <location>
        <begin position="183"/>
        <end position="284"/>
    </location>
</feature>